<organism evidence="2 3">
    <name type="scientific">Photorhabdus luminescens</name>
    <name type="common">Xenorhabdus luminescens</name>
    <dbReference type="NCBI Taxonomy" id="29488"/>
    <lineage>
        <taxon>Bacteria</taxon>
        <taxon>Pseudomonadati</taxon>
        <taxon>Pseudomonadota</taxon>
        <taxon>Gammaproteobacteria</taxon>
        <taxon>Enterobacterales</taxon>
        <taxon>Morganellaceae</taxon>
        <taxon>Photorhabdus</taxon>
    </lineage>
</organism>
<feature type="compositionally biased region" description="Basic and acidic residues" evidence="1">
    <location>
        <begin position="125"/>
        <end position="142"/>
    </location>
</feature>
<protein>
    <submittedName>
        <fullName evidence="2">Uncharacterized protein</fullName>
    </submittedName>
</protein>
<feature type="region of interest" description="Disordered" evidence="1">
    <location>
        <begin position="109"/>
        <end position="142"/>
    </location>
</feature>
<reference evidence="3" key="1">
    <citation type="submission" date="2016-10" db="EMBL/GenBank/DDBJ databases">
        <authorList>
            <person name="Varghese N."/>
            <person name="Submissions S."/>
        </authorList>
    </citation>
    <scope>NUCLEOTIDE SEQUENCE [LARGE SCALE GENOMIC DNA]</scope>
    <source>
        <strain evidence="3">ATCC 29999</strain>
    </source>
</reference>
<proteinExistence type="predicted"/>
<accession>A0A1G5RDQ0</accession>
<dbReference type="AlphaFoldDB" id="A0A1G5RDQ0"/>
<evidence type="ECO:0000256" key="1">
    <source>
        <dbReference type="SAM" id="MobiDB-lite"/>
    </source>
</evidence>
<dbReference type="Proteomes" id="UP000183223">
    <property type="component" value="Unassembled WGS sequence"/>
</dbReference>
<name>A0A1G5RDQ0_PHOLU</name>
<keyword evidence="3" id="KW-1185">Reference proteome</keyword>
<sequence length="142" mass="15816">MVIDMKYLVSKKAILNFADGAQVELQPGINSFPDEVIKHWAFSAHAQPIDENELKQEDLTSASVSLEAEIEKLVAENEDLKSQIEVKDVTISELNKVLEEMKTQIAVKSDEIQTRSNPEDVVTNTEKRGRAGNDKKQSSSDS</sequence>
<evidence type="ECO:0000313" key="3">
    <source>
        <dbReference type="Proteomes" id="UP000183223"/>
    </source>
</evidence>
<evidence type="ECO:0000313" key="2">
    <source>
        <dbReference type="EMBL" id="SCZ72177.1"/>
    </source>
</evidence>
<dbReference type="EMBL" id="FMWJ01000028">
    <property type="protein sequence ID" value="SCZ72177.1"/>
    <property type="molecule type" value="Genomic_DNA"/>
</dbReference>
<gene>
    <name evidence="2" type="ORF">SAMN02982990_03979</name>
</gene>